<dbReference type="RefSeq" id="WP_379097933.1">
    <property type="nucleotide sequence ID" value="NZ_JBHUFP010000009.1"/>
</dbReference>
<comment type="caution">
    <text evidence="1">The sequence shown here is derived from an EMBL/GenBank/DDBJ whole genome shotgun (WGS) entry which is preliminary data.</text>
</comment>
<accession>A0ABW4NV77</accession>
<sequence>MKHTNLWNLLAAIIIAFVLGISCHPVYSAEIDWEAQAKAEWIIQHGDNQVTLTEEAERYLMKQTLIIQEFYESSKRNSLHSSDK</sequence>
<protein>
    <submittedName>
        <fullName evidence="1">Uncharacterized protein</fullName>
    </submittedName>
</protein>
<name>A0ABW4NV77_9PAST</name>
<dbReference type="EMBL" id="JBHUFP010000009">
    <property type="protein sequence ID" value="MFD1806174.1"/>
    <property type="molecule type" value="Genomic_DNA"/>
</dbReference>
<proteinExistence type="predicted"/>
<reference evidence="2" key="1">
    <citation type="journal article" date="2019" name="Int. J. Syst. Evol. Microbiol.">
        <title>The Global Catalogue of Microorganisms (GCM) 10K type strain sequencing project: providing services to taxonomists for standard genome sequencing and annotation.</title>
        <authorList>
            <consortium name="The Broad Institute Genomics Platform"/>
            <consortium name="The Broad Institute Genome Sequencing Center for Infectious Disease"/>
            <person name="Wu L."/>
            <person name="Ma J."/>
        </authorList>
    </citation>
    <scope>NUCLEOTIDE SEQUENCE [LARGE SCALE GENOMIC DNA]</scope>
    <source>
        <strain evidence="2">CCM 7950</strain>
    </source>
</reference>
<evidence type="ECO:0000313" key="2">
    <source>
        <dbReference type="Proteomes" id="UP001597420"/>
    </source>
</evidence>
<gene>
    <name evidence="1" type="ORF">ACFSAV_07320</name>
</gene>
<organism evidence="1 2">
    <name type="scientific">Pasteurella oralis</name>
    <dbReference type="NCBI Taxonomy" id="1071947"/>
    <lineage>
        <taxon>Bacteria</taxon>
        <taxon>Pseudomonadati</taxon>
        <taxon>Pseudomonadota</taxon>
        <taxon>Gammaproteobacteria</taxon>
        <taxon>Pasteurellales</taxon>
        <taxon>Pasteurellaceae</taxon>
        <taxon>Pasteurella</taxon>
    </lineage>
</organism>
<keyword evidence="2" id="KW-1185">Reference proteome</keyword>
<evidence type="ECO:0000313" key="1">
    <source>
        <dbReference type="EMBL" id="MFD1806174.1"/>
    </source>
</evidence>
<dbReference type="Proteomes" id="UP001597420">
    <property type="component" value="Unassembled WGS sequence"/>
</dbReference>
<dbReference type="PROSITE" id="PS51257">
    <property type="entry name" value="PROKAR_LIPOPROTEIN"/>
    <property type="match status" value="1"/>
</dbReference>